<proteinExistence type="predicted"/>
<keyword evidence="1" id="KW-0472">Membrane</keyword>
<reference evidence="2" key="1">
    <citation type="submission" date="2016-01" db="EMBL/GenBank/DDBJ databases">
        <authorList>
            <person name="Peeters C."/>
        </authorList>
    </citation>
    <scope>NUCLEOTIDE SEQUENCE [LARGE SCALE GENOMIC DNA]</scope>
    <source>
        <strain evidence="2">LMG 22937</strain>
    </source>
</reference>
<keyword evidence="3" id="KW-1185">Reference proteome</keyword>
<comment type="caution">
    <text evidence="2">The sequence shown here is derived from an EMBL/GenBank/DDBJ whole genome shotgun (WGS) entry which is preliminary data.</text>
</comment>
<organism evidence="2 3">
    <name type="scientific">Caballeronia terrestris</name>
    <dbReference type="NCBI Taxonomy" id="1226301"/>
    <lineage>
        <taxon>Bacteria</taxon>
        <taxon>Pseudomonadati</taxon>
        <taxon>Pseudomonadota</taxon>
        <taxon>Betaproteobacteria</taxon>
        <taxon>Burkholderiales</taxon>
        <taxon>Burkholderiaceae</taxon>
        <taxon>Caballeronia</taxon>
    </lineage>
</organism>
<dbReference type="Gene3D" id="3.40.190.10">
    <property type="entry name" value="Periplasmic binding protein-like II"/>
    <property type="match status" value="2"/>
</dbReference>
<dbReference type="AlphaFoldDB" id="A0A158HH83"/>
<evidence type="ECO:0000256" key="1">
    <source>
        <dbReference type="SAM" id="Phobius"/>
    </source>
</evidence>
<keyword evidence="1" id="KW-1133">Transmembrane helix</keyword>
<name>A0A158HH83_9BURK</name>
<dbReference type="EMBL" id="FCOL02000007">
    <property type="protein sequence ID" value="SAL43748.1"/>
    <property type="molecule type" value="Genomic_DNA"/>
</dbReference>
<gene>
    <name evidence="2" type="ORF">AWB67_01781</name>
</gene>
<keyword evidence="1" id="KW-0812">Transmembrane</keyword>
<sequence length="178" mass="19056">MKNLDDLPVRRVSVSERLAADGSLVNLAPKAKFIVVRNLNEALDRVASGEVDAAVGDLAAVDLALSSRFDDQLKILGPAGKSESIGFALRPELAGLVPLVDRALKAMPEAEKQKINVARQAALAQPQSGWSVNALRLLPALIAIGVVLAVTLRAFVLPQREMSRRIETEEALATQLSF</sequence>
<accession>A0A158HH83</accession>
<evidence type="ECO:0000313" key="2">
    <source>
        <dbReference type="EMBL" id="SAL43748.1"/>
    </source>
</evidence>
<dbReference type="Proteomes" id="UP000054925">
    <property type="component" value="Unassembled WGS sequence"/>
</dbReference>
<dbReference type="RefSeq" id="WP_235025082.1">
    <property type="nucleotide sequence ID" value="NZ_FCOL02000007.1"/>
</dbReference>
<feature type="transmembrane region" description="Helical" evidence="1">
    <location>
        <begin position="137"/>
        <end position="156"/>
    </location>
</feature>
<dbReference type="SUPFAM" id="SSF53850">
    <property type="entry name" value="Periplasmic binding protein-like II"/>
    <property type="match status" value="1"/>
</dbReference>
<protein>
    <submittedName>
        <fullName evidence="2">Bacterial extracellular solute-binding proteins, family 3</fullName>
    </submittedName>
</protein>
<evidence type="ECO:0000313" key="3">
    <source>
        <dbReference type="Proteomes" id="UP000054925"/>
    </source>
</evidence>